<dbReference type="Pfam" id="PF19673">
    <property type="entry name" value="DUF6176"/>
    <property type="match status" value="1"/>
</dbReference>
<dbReference type="RefSeq" id="WP_248148940.1">
    <property type="nucleotide sequence ID" value="NZ_BAAAOF010000001.1"/>
</dbReference>
<proteinExistence type="predicted"/>
<sequence length="149" mass="17094">MTEPTPYTPFRPSYEQHRWPMPATVPEGLSLELSRARLLPGSEQAHDEWMQMLTDRYDECLDTLPAERACFEATFRHTEADGSVWMYHLQLVGLEGGGLDVSNPVDAEHEARARQVKERGWEELKPVFMLAPQHIMDAMTHWGRTGSKD</sequence>
<reference evidence="1 2" key="1">
    <citation type="journal article" date="2019" name="Int. J. Syst. Evol. Microbiol.">
        <title>The Global Catalogue of Microorganisms (GCM) 10K type strain sequencing project: providing services to taxonomists for standard genome sequencing and annotation.</title>
        <authorList>
            <consortium name="The Broad Institute Genomics Platform"/>
            <consortium name="The Broad Institute Genome Sequencing Center for Infectious Disease"/>
            <person name="Wu L."/>
            <person name="Ma J."/>
        </authorList>
    </citation>
    <scope>NUCLEOTIDE SEQUENCE [LARGE SCALE GENOMIC DNA]</scope>
    <source>
        <strain evidence="1 2">JCM 14900</strain>
    </source>
</reference>
<name>A0ABN2P8S5_9MICO</name>
<dbReference type="Proteomes" id="UP001501343">
    <property type="component" value="Unassembled WGS sequence"/>
</dbReference>
<accession>A0ABN2P8S5</accession>
<organism evidence="1 2">
    <name type="scientific">Microbacterium aoyamense</name>
    <dbReference type="NCBI Taxonomy" id="344166"/>
    <lineage>
        <taxon>Bacteria</taxon>
        <taxon>Bacillati</taxon>
        <taxon>Actinomycetota</taxon>
        <taxon>Actinomycetes</taxon>
        <taxon>Micrococcales</taxon>
        <taxon>Microbacteriaceae</taxon>
        <taxon>Microbacterium</taxon>
    </lineage>
</organism>
<evidence type="ECO:0000313" key="1">
    <source>
        <dbReference type="EMBL" id="GAA1914684.1"/>
    </source>
</evidence>
<keyword evidence="2" id="KW-1185">Reference proteome</keyword>
<protein>
    <submittedName>
        <fullName evidence="1">Uncharacterized protein</fullName>
    </submittedName>
</protein>
<dbReference type="EMBL" id="BAAAOF010000001">
    <property type="protein sequence ID" value="GAA1914684.1"/>
    <property type="molecule type" value="Genomic_DNA"/>
</dbReference>
<gene>
    <name evidence="1" type="ORF">GCM10009775_04070</name>
</gene>
<evidence type="ECO:0000313" key="2">
    <source>
        <dbReference type="Proteomes" id="UP001501343"/>
    </source>
</evidence>
<dbReference type="InterPro" id="IPR046174">
    <property type="entry name" value="DUF6176"/>
</dbReference>
<comment type="caution">
    <text evidence="1">The sequence shown here is derived from an EMBL/GenBank/DDBJ whole genome shotgun (WGS) entry which is preliminary data.</text>
</comment>